<sequence>MNIATYSLDKVRSLASALHTNRRHGSGRSEHVDRDLVRESHELYLLAQSRAPRMF</sequence>
<keyword evidence="2" id="KW-1185">Reference proteome</keyword>
<protein>
    <submittedName>
        <fullName evidence="1">Uncharacterized protein</fullName>
    </submittedName>
</protein>
<dbReference type="Proteomes" id="UP001500945">
    <property type="component" value="Unassembled WGS sequence"/>
</dbReference>
<proteinExistence type="predicted"/>
<name>A0ABP8K2P1_9MICO</name>
<accession>A0ABP8K2P1</accession>
<dbReference type="EMBL" id="BAABGM010000003">
    <property type="protein sequence ID" value="GAA4399400.1"/>
    <property type="molecule type" value="Genomic_DNA"/>
</dbReference>
<evidence type="ECO:0000313" key="1">
    <source>
        <dbReference type="EMBL" id="GAA4399400.1"/>
    </source>
</evidence>
<gene>
    <name evidence="1" type="ORF">GCM10023168_06630</name>
</gene>
<reference evidence="2" key="1">
    <citation type="journal article" date="2019" name="Int. J. Syst. Evol. Microbiol.">
        <title>The Global Catalogue of Microorganisms (GCM) 10K type strain sequencing project: providing services to taxonomists for standard genome sequencing and annotation.</title>
        <authorList>
            <consortium name="The Broad Institute Genomics Platform"/>
            <consortium name="The Broad Institute Genome Sequencing Center for Infectious Disease"/>
            <person name="Wu L."/>
            <person name="Ma J."/>
        </authorList>
    </citation>
    <scope>NUCLEOTIDE SEQUENCE [LARGE SCALE GENOMIC DNA]</scope>
    <source>
        <strain evidence="2">JCM 17809</strain>
    </source>
</reference>
<evidence type="ECO:0000313" key="2">
    <source>
        <dbReference type="Proteomes" id="UP001500945"/>
    </source>
</evidence>
<organism evidence="1 2">
    <name type="scientific">Fodinibacter luteus</name>
    <dbReference type="NCBI Taxonomy" id="552064"/>
    <lineage>
        <taxon>Bacteria</taxon>
        <taxon>Bacillati</taxon>
        <taxon>Actinomycetota</taxon>
        <taxon>Actinomycetes</taxon>
        <taxon>Micrococcales</taxon>
        <taxon>Intrasporangiaceae</taxon>
        <taxon>Fodinibacter (ex Wang et al. 2009)</taxon>
    </lineage>
</organism>
<dbReference type="RefSeq" id="WP_345202229.1">
    <property type="nucleotide sequence ID" value="NZ_BAABGM010000003.1"/>
</dbReference>
<comment type="caution">
    <text evidence="1">The sequence shown here is derived from an EMBL/GenBank/DDBJ whole genome shotgun (WGS) entry which is preliminary data.</text>
</comment>